<accession>A0ABU5ZRN5</accession>
<evidence type="ECO:0000259" key="4">
    <source>
        <dbReference type="Pfam" id="PF07715"/>
    </source>
</evidence>
<keyword evidence="2" id="KW-1133">Transmembrane helix</keyword>
<comment type="subcellular location">
    <subcellularLocation>
        <location evidence="1">Cell outer membrane</location>
        <topology evidence="1">Multi-pass membrane protein</topology>
    </subcellularLocation>
</comment>
<feature type="transmembrane region" description="Helical" evidence="2">
    <location>
        <begin position="38"/>
        <end position="60"/>
    </location>
</feature>
<comment type="caution">
    <text evidence="5">The sequence shown here is derived from an EMBL/GenBank/DDBJ whole genome shotgun (WGS) entry which is preliminary data.</text>
</comment>
<feature type="transmembrane region" description="Helical" evidence="2">
    <location>
        <begin position="85"/>
        <end position="106"/>
    </location>
</feature>
<dbReference type="EMBL" id="JAYKLX010000002">
    <property type="protein sequence ID" value="MEB3344715.1"/>
    <property type="molecule type" value="Genomic_DNA"/>
</dbReference>
<keyword evidence="1" id="KW-0998">Cell outer membrane</keyword>
<feature type="domain" description="Peptidase M56" evidence="3">
    <location>
        <begin position="152"/>
        <end position="251"/>
    </location>
</feature>
<dbReference type="InterPro" id="IPR037066">
    <property type="entry name" value="Plug_dom_sf"/>
</dbReference>
<evidence type="ECO:0000259" key="3">
    <source>
        <dbReference type="Pfam" id="PF05569"/>
    </source>
</evidence>
<dbReference type="SUPFAM" id="SSF56935">
    <property type="entry name" value="Porins"/>
    <property type="match status" value="1"/>
</dbReference>
<dbReference type="Gene3D" id="2.170.130.10">
    <property type="entry name" value="TonB-dependent receptor, plug domain"/>
    <property type="match status" value="2"/>
</dbReference>
<keyword evidence="1" id="KW-1134">Transmembrane beta strand</keyword>
<dbReference type="InterPro" id="IPR039426">
    <property type="entry name" value="TonB-dep_rcpt-like"/>
</dbReference>
<dbReference type="PANTHER" id="PTHR34978:SF3">
    <property type="entry name" value="SLR0241 PROTEIN"/>
    <property type="match status" value="1"/>
</dbReference>
<dbReference type="Proteomes" id="UP001327027">
    <property type="component" value="Unassembled WGS sequence"/>
</dbReference>
<feature type="domain" description="TonB-dependent receptor plug" evidence="4">
    <location>
        <begin position="457"/>
        <end position="525"/>
    </location>
</feature>
<sequence length="631" mass="72312">METFLIYLLKSSVLLGIFYLGYYFLLRKDTFFNVNRHFLLIGILISLFLPFLELTTIKFIEAPNFQIVDYGTQIESSKPEPSINWWQIGAILYCIGVFIFTIRFFVQLASLKKLFGNNPKVKQGDFVFIEVREDIAPFSFFNHIVYNPSLHTKVELEMILKHEKIHVIQYHTIDLLAINLFTIFQWINPAVWFYKNSLEQNLEFIADKETINQVNSKKEYQLTLVKVSSNNYATIANNFYQSLIKKRIVMLNKRTSQNGKLWKITFMLPLLYLFLVSFNSNEIVKIKENTFDTKSNQTLLLQKEGEKVIEFIISKNSTKKDLDNVKKTFKDEFNVEVKFSGIERNSDDEITGIKVAINAPKSNANYALQNDSPINPFVISYNDKTNKINIGQSESSHDFVWVNKNGTGKSKIIEIHSDDDKKHEVIISGSGKNKVVRIKDKNGKVITEEIHGSSHDGVYEFRTDDDNTFAFITGNDGKEPLLYIDGKESSKEKMKKLDSKSIESINVLKGDTAIKKYGKKAKNGVIEITTKKMANKGTGFHFKTDSKKYLGTLQKNKAKINIYENKYAITPEKIPSNALVYIDGNKSTFHNFENLNTNAITSINVLKKETATIKYGKKAENAVIEITTKNN</sequence>
<keyword evidence="1" id="KW-0813">Transport</keyword>
<dbReference type="Pfam" id="PF07715">
    <property type="entry name" value="Plug"/>
    <property type="match status" value="1"/>
</dbReference>
<keyword evidence="6" id="KW-1185">Reference proteome</keyword>
<evidence type="ECO:0000256" key="1">
    <source>
        <dbReference type="PROSITE-ProRule" id="PRU01360"/>
    </source>
</evidence>
<dbReference type="InterPro" id="IPR008756">
    <property type="entry name" value="Peptidase_M56"/>
</dbReference>
<evidence type="ECO:0000313" key="5">
    <source>
        <dbReference type="EMBL" id="MEB3344715.1"/>
    </source>
</evidence>
<dbReference type="InterPro" id="IPR052173">
    <property type="entry name" value="Beta-lactam_resp_regulator"/>
</dbReference>
<dbReference type="PROSITE" id="PS52016">
    <property type="entry name" value="TONB_DEPENDENT_REC_3"/>
    <property type="match status" value="1"/>
</dbReference>
<dbReference type="PANTHER" id="PTHR34978">
    <property type="entry name" value="POSSIBLE SENSOR-TRANSDUCER PROTEIN BLAR"/>
    <property type="match status" value="1"/>
</dbReference>
<proteinExistence type="inferred from homology"/>
<name>A0ABU5ZRN5_9FLAO</name>
<dbReference type="CDD" id="cd07341">
    <property type="entry name" value="M56_BlaR1_MecR1_like"/>
    <property type="match status" value="1"/>
</dbReference>
<feature type="transmembrane region" description="Helical" evidence="2">
    <location>
        <begin position="6"/>
        <end position="26"/>
    </location>
</feature>
<evidence type="ECO:0000313" key="6">
    <source>
        <dbReference type="Proteomes" id="UP001327027"/>
    </source>
</evidence>
<keyword evidence="1 2" id="KW-0472">Membrane</keyword>
<gene>
    <name evidence="5" type="ORF">U6A24_04545</name>
</gene>
<dbReference type="Pfam" id="PF05569">
    <property type="entry name" value="Peptidase_M56"/>
    <property type="match status" value="1"/>
</dbReference>
<dbReference type="InterPro" id="IPR012910">
    <property type="entry name" value="Plug_dom"/>
</dbReference>
<protein>
    <submittedName>
        <fullName evidence="5">TonB-dependent receptor plug domain-containing protein</fullName>
    </submittedName>
</protein>
<organism evidence="5 6">
    <name type="scientific">Aquimarina gracilis</name>
    <dbReference type="NCBI Taxonomy" id="874422"/>
    <lineage>
        <taxon>Bacteria</taxon>
        <taxon>Pseudomonadati</taxon>
        <taxon>Bacteroidota</taxon>
        <taxon>Flavobacteriia</taxon>
        <taxon>Flavobacteriales</taxon>
        <taxon>Flavobacteriaceae</taxon>
        <taxon>Aquimarina</taxon>
    </lineage>
</organism>
<keyword evidence="5" id="KW-0675">Receptor</keyword>
<evidence type="ECO:0000256" key="2">
    <source>
        <dbReference type="SAM" id="Phobius"/>
    </source>
</evidence>
<comment type="similarity">
    <text evidence="1">Belongs to the TonB-dependent receptor family.</text>
</comment>
<dbReference type="RefSeq" id="WP_324178753.1">
    <property type="nucleotide sequence ID" value="NZ_BAABAW010000003.1"/>
</dbReference>
<keyword evidence="1 2" id="KW-0812">Transmembrane</keyword>
<reference evidence="5 6" key="1">
    <citation type="journal article" date="2013" name="Int. J. Syst. Evol. Microbiol.">
        <title>Aquimarina gracilis sp. nov., isolated from the gut microflora of a mussel, Mytilus coruscus, and emended description of Aquimarina spongiae.</title>
        <authorList>
            <person name="Park S.C."/>
            <person name="Choe H.N."/>
            <person name="Baik K.S."/>
            <person name="Seong C.N."/>
        </authorList>
    </citation>
    <scope>NUCLEOTIDE SEQUENCE [LARGE SCALE GENOMIC DNA]</scope>
    <source>
        <strain evidence="5 6">PSC32</strain>
    </source>
</reference>